<dbReference type="Proteomes" id="UP000186437">
    <property type="component" value="Unassembled WGS sequence"/>
</dbReference>
<organism evidence="1 2">
    <name type="scientific">Streptococcus acidominimus</name>
    <dbReference type="NCBI Taxonomy" id="1326"/>
    <lineage>
        <taxon>Bacteria</taxon>
        <taxon>Bacillati</taxon>
        <taxon>Bacillota</taxon>
        <taxon>Bacilli</taxon>
        <taxon>Lactobacillales</taxon>
        <taxon>Streptococcaceae</taxon>
        <taxon>Streptococcus</taxon>
    </lineage>
</organism>
<sequence length="137" mass="15806">QLPGTSQSEQDIAFVKELGYEGVDDLVLKNQTLSAIVNHYRQVLQEVKTIFHDLNIVNAFKKAKEVWDKIKVFQEPRLDAGVKERLARVKNQVLGRPDPFKRRLEDVIAAAKREQVRQTRKDFESKISKRDHNGPSL</sequence>
<dbReference type="RefSeq" id="WP_158015167.1">
    <property type="nucleotide sequence ID" value="NZ_MSJL01000081.1"/>
</dbReference>
<comment type="caution">
    <text evidence="1">The sequence shown here is derived from an EMBL/GenBank/DDBJ whole genome shotgun (WGS) entry which is preliminary data.</text>
</comment>
<name>A0A1Q8E723_STRAI</name>
<evidence type="ECO:0000313" key="1">
    <source>
        <dbReference type="EMBL" id="OLF47584.1"/>
    </source>
</evidence>
<dbReference type="AlphaFoldDB" id="A0A1Q8E723"/>
<keyword evidence="2" id="KW-1185">Reference proteome</keyword>
<reference evidence="2" key="1">
    <citation type="submission" date="2016-12" db="EMBL/GenBank/DDBJ databases">
        <authorList>
            <person name="Gulvik C.A."/>
        </authorList>
    </citation>
    <scope>NUCLEOTIDE SEQUENCE [LARGE SCALE GENOMIC DNA]</scope>
    <source>
        <strain evidence="2">ATCC 51725</strain>
    </source>
</reference>
<protein>
    <submittedName>
        <fullName evidence="1">Uncharacterized protein</fullName>
    </submittedName>
</protein>
<evidence type="ECO:0000313" key="2">
    <source>
        <dbReference type="Proteomes" id="UP000186437"/>
    </source>
</evidence>
<feature type="non-terminal residue" evidence="1">
    <location>
        <position position="1"/>
    </location>
</feature>
<proteinExistence type="predicted"/>
<accession>A0A1Q8E723</accession>
<dbReference type="EMBL" id="MSJL01000081">
    <property type="protein sequence ID" value="OLF47584.1"/>
    <property type="molecule type" value="Genomic_DNA"/>
</dbReference>
<gene>
    <name evidence="1" type="ORF">BU200_10095</name>
</gene>